<proteinExistence type="predicted"/>
<keyword evidence="1" id="KW-0614">Plasmid</keyword>
<dbReference type="KEGG" id="amr:AM1_C0138"/>
<keyword evidence="2" id="KW-1185">Reference proteome</keyword>
<sequence>MIPSQIKVIHRPTMPRVNEWRPELICQLLKLLQFSVYSLRMKYKFL</sequence>
<accession>A8ZMN4</accession>
<reference evidence="1 2" key="1">
    <citation type="journal article" date="2008" name="Proc. Natl. Acad. Sci. U.S.A.">
        <title>Niche adaptation and genome expansion in the chlorophyll d-producing cyanobacterium Acaryochloris marina.</title>
        <authorList>
            <person name="Swingley W.D."/>
            <person name="Chen M."/>
            <person name="Cheung P.C."/>
            <person name="Conrad A.L."/>
            <person name="Dejesa L.C."/>
            <person name="Hao J."/>
            <person name="Honchak B.M."/>
            <person name="Karbach L.E."/>
            <person name="Kurdoglu A."/>
            <person name="Lahiri S."/>
            <person name="Mastrian S.D."/>
            <person name="Miyashita H."/>
            <person name="Page L."/>
            <person name="Ramakrishna P."/>
            <person name="Satoh S."/>
            <person name="Sattley W.M."/>
            <person name="Shimada Y."/>
            <person name="Taylor H.L."/>
            <person name="Tomo T."/>
            <person name="Tsuchiya T."/>
            <person name="Wang Z.T."/>
            <person name="Raymond J."/>
            <person name="Mimuro M."/>
            <person name="Blankenship R.E."/>
            <person name="Touchman J.W."/>
        </authorList>
    </citation>
    <scope>NUCLEOTIDE SEQUENCE [LARGE SCALE GENOMIC DNA]</scope>
    <source>
        <strain evidence="2">MBIC 11017</strain>
        <plasmid evidence="2">Plasmid pREB3</plasmid>
    </source>
</reference>
<evidence type="ECO:0000313" key="1">
    <source>
        <dbReference type="EMBL" id="ABW32445.1"/>
    </source>
</evidence>
<gene>
    <name evidence="1" type="ordered locus">AM1_C0138</name>
</gene>
<dbReference type="EMBL" id="CP000840">
    <property type="protein sequence ID" value="ABW32445.1"/>
    <property type="molecule type" value="Genomic_DNA"/>
</dbReference>
<protein>
    <submittedName>
        <fullName evidence="1">Uncharacterized protein</fullName>
    </submittedName>
</protein>
<name>A8ZMN4_ACAM1</name>
<dbReference type="Proteomes" id="UP000000268">
    <property type="component" value="Plasmid pREB3"/>
</dbReference>
<dbReference type="AlphaFoldDB" id="A8ZMN4"/>
<dbReference type="HOGENOM" id="CLU_3178847_0_0_3"/>
<organism evidence="1 2">
    <name type="scientific">Acaryochloris marina (strain MBIC 11017)</name>
    <dbReference type="NCBI Taxonomy" id="329726"/>
    <lineage>
        <taxon>Bacteria</taxon>
        <taxon>Bacillati</taxon>
        <taxon>Cyanobacteriota</taxon>
        <taxon>Cyanophyceae</taxon>
        <taxon>Acaryochloridales</taxon>
        <taxon>Acaryochloridaceae</taxon>
        <taxon>Acaryochloris</taxon>
    </lineage>
</organism>
<evidence type="ECO:0000313" key="2">
    <source>
        <dbReference type="Proteomes" id="UP000000268"/>
    </source>
</evidence>
<geneLocation type="plasmid" evidence="1 2">
    <name>pREB3</name>
</geneLocation>